<reference evidence="3" key="2">
    <citation type="submission" date="2013-07" db="EMBL/GenBank/DDBJ databases">
        <authorList>
            <consortium name="The Broad Institute Genome Sequencing Platform"/>
            <person name="Cuomo C."/>
            <person name="Litvintseva A."/>
            <person name="Chen Y."/>
            <person name="Heitman J."/>
            <person name="Sun S."/>
            <person name="Springer D."/>
            <person name="Dromer F."/>
            <person name="Young S.K."/>
            <person name="Zeng Q."/>
            <person name="Gargeya S."/>
            <person name="Fitzgerald M."/>
            <person name="Abouelleil A."/>
            <person name="Alvarado L."/>
            <person name="Berlin A.M."/>
            <person name="Chapman S.B."/>
            <person name="Dewar J."/>
            <person name="Goldberg J."/>
            <person name="Griggs A."/>
            <person name="Gujja S."/>
            <person name="Hansen M."/>
            <person name="Howarth C."/>
            <person name="Imamovic A."/>
            <person name="Larimer J."/>
            <person name="McCowan C."/>
            <person name="Murphy C."/>
            <person name="Pearson M."/>
            <person name="Priest M."/>
            <person name="Roberts A."/>
            <person name="Saif S."/>
            <person name="Shea T."/>
            <person name="Sykes S."/>
            <person name="Wortman J."/>
            <person name="Nusbaum C."/>
            <person name="Birren B."/>
        </authorList>
    </citation>
    <scope>NUCLEOTIDE SEQUENCE</scope>
    <source>
        <strain evidence="3">CBS 10118</strain>
    </source>
</reference>
<feature type="compositionally biased region" description="Polar residues" evidence="1">
    <location>
        <begin position="166"/>
        <end position="176"/>
    </location>
</feature>
<sequence length="494" mass="55059">MTGSLSLSLRRPKSFKSKSRQRSNTLSPPPSSSSSEPFDLSVIVDEKSFDTLDSVQQVIDTKNKKEGTIKFQLNDLPTSEEKMSSKLIKGRKRFVAEEGRGKPDALDLSGSKKVDMDNQLLPSPLIRPVFPKSPYPFPTPSSTEATLLPPSTSRDKKHTHRRSRSFSELITSSTSISQPWRDRETWLAIHTPNQQPTIPPRKGSIPAALEDGGWRGRGGGTFFGADMNGPYPSFRARVKPLSPPTSPRRYFTSRQQDFVTEPEEISDAKQDTPGSSPMEKIIYQHKSHSAWNVRSERHTSSSSDEELPLTTTTRYHTPIADDDEDLLPPLLPRRSNSPGRQTPSTPRTPSRENKNKHTSTSPLRGDTTPKPWKNVDPSPPRSGSNREKETSPLITPRTPDTPTRALTKAFGGRRVHQPKRADTPVTPSSPSFDMFFENEQEEQDHTRRSPSKRFWKALKMASPGGRSGKKVVSRGGSMDQGEGQVSPSKKSGWF</sequence>
<evidence type="ECO:0000313" key="3">
    <source>
        <dbReference type="EMBL" id="WVW83856.1"/>
    </source>
</evidence>
<feature type="region of interest" description="Disordered" evidence="1">
    <location>
        <begin position="72"/>
        <end position="176"/>
    </location>
</feature>
<evidence type="ECO:0000313" key="2">
    <source>
        <dbReference type="EMBL" id="OCF25190.1"/>
    </source>
</evidence>
<evidence type="ECO:0000256" key="1">
    <source>
        <dbReference type="SAM" id="MobiDB-lite"/>
    </source>
</evidence>
<dbReference type="AlphaFoldDB" id="A0A1B9G2E2"/>
<accession>A0A1B9G2E2</accession>
<feature type="region of interest" description="Disordered" evidence="1">
    <location>
        <begin position="191"/>
        <end position="433"/>
    </location>
</feature>
<dbReference type="KEGG" id="kbi:30209402"/>
<keyword evidence="4" id="KW-1185">Reference proteome</keyword>
<feature type="compositionally biased region" description="Basic residues" evidence="1">
    <location>
        <begin position="155"/>
        <end position="164"/>
    </location>
</feature>
<organism evidence="2">
    <name type="scientific">Kwoniella bestiolae CBS 10118</name>
    <dbReference type="NCBI Taxonomy" id="1296100"/>
    <lineage>
        <taxon>Eukaryota</taxon>
        <taxon>Fungi</taxon>
        <taxon>Dikarya</taxon>
        <taxon>Basidiomycota</taxon>
        <taxon>Agaricomycotina</taxon>
        <taxon>Tremellomycetes</taxon>
        <taxon>Tremellales</taxon>
        <taxon>Cryptococcaceae</taxon>
        <taxon>Kwoniella</taxon>
    </lineage>
</organism>
<feature type="compositionally biased region" description="Polar residues" evidence="1">
    <location>
        <begin position="334"/>
        <end position="348"/>
    </location>
</feature>
<dbReference type="GeneID" id="30209402"/>
<dbReference type="RefSeq" id="XP_019046260.1">
    <property type="nucleotide sequence ID" value="XM_019191630.1"/>
</dbReference>
<dbReference type="Proteomes" id="UP000092730">
    <property type="component" value="Chromosome 4"/>
</dbReference>
<dbReference type="OrthoDB" id="2564781at2759"/>
<feature type="region of interest" description="Disordered" evidence="1">
    <location>
        <begin position="1"/>
        <end position="39"/>
    </location>
</feature>
<dbReference type="VEuPathDB" id="FungiDB:I302_05003"/>
<evidence type="ECO:0000313" key="4">
    <source>
        <dbReference type="Proteomes" id="UP000092730"/>
    </source>
</evidence>
<feature type="compositionally biased region" description="Polar residues" evidence="1">
    <location>
        <begin position="140"/>
        <end position="152"/>
    </location>
</feature>
<reference evidence="2" key="3">
    <citation type="submission" date="2014-01" db="EMBL/GenBank/DDBJ databases">
        <title>Evolution of pathogenesis and genome organization in the Tremellales.</title>
        <authorList>
            <person name="Cuomo C."/>
            <person name="Litvintseva A."/>
            <person name="Heitman J."/>
            <person name="Chen Y."/>
            <person name="Sun S."/>
            <person name="Springer D."/>
            <person name="Dromer F."/>
            <person name="Young S."/>
            <person name="Zeng Q."/>
            <person name="Chapman S."/>
            <person name="Gujja S."/>
            <person name="Saif S."/>
            <person name="Birren B."/>
        </authorList>
    </citation>
    <scope>NUCLEOTIDE SEQUENCE</scope>
    <source>
        <strain evidence="2">CBS 10118</strain>
    </source>
</reference>
<feature type="compositionally biased region" description="Polar residues" evidence="1">
    <location>
        <begin position="483"/>
        <end position="494"/>
    </location>
</feature>
<feature type="region of interest" description="Disordered" evidence="1">
    <location>
        <begin position="459"/>
        <end position="494"/>
    </location>
</feature>
<reference evidence="3" key="4">
    <citation type="submission" date="2024-02" db="EMBL/GenBank/DDBJ databases">
        <title>Comparative genomics of Cryptococcus and Kwoniella reveals pathogenesis evolution and contrasting modes of karyotype evolution via chromosome fusion or intercentromeric recombination.</title>
        <authorList>
            <person name="Coelho M.A."/>
            <person name="David-Palma M."/>
            <person name="Shea T."/>
            <person name="Bowers K."/>
            <person name="McGinley-Smith S."/>
            <person name="Mohammad A.W."/>
            <person name="Gnirke A."/>
            <person name="Yurkov A.M."/>
            <person name="Nowrousian M."/>
            <person name="Sun S."/>
            <person name="Cuomo C.A."/>
            <person name="Heitman J."/>
        </authorList>
    </citation>
    <scope>NUCLEOTIDE SEQUENCE</scope>
    <source>
        <strain evidence="3">CBS 10118</strain>
    </source>
</reference>
<name>A0A1B9G2E2_9TREE</name>
<protein>
    <submittedName>
        <fullName evidence="2">Uncharacterized protein</fullName>
    </submittedName>
</protein>
<proteinExistence type="predicted"/>
<dbReference type="EMBL" id="KI894021">
    <property type="protein sequence ID" value="OCF25190.1"/>
    <property type="molecule type" value="Genomic_DNA"/>
</dbReference>
<dbReference type="EMBL" id="CP144544">
    <property type="protein sequence ID" value="WVW83856.1"/>
    <property type="molecule type" value="Genomic_DNA"/>
</dbReference>
<gene>
    <name evidence="2" type="ORF">I302_05003</name>
    <name evidence="3" type="ORF">I302_105878</name>
</gene>
<reference evidence="2" key="1">
    <citation type="submission" date="2013-07" db="EMBL/GenBank/DDBJ databases">
        <title>The Genome Sequence of Cryptococcus bestiolae CBS10118.</title>
        <authorList>
            <consortium name="The Broad Institute Genome Sequencing Platform"/>
            <person name="Cuomo C."/>
            <person name="Litvintseva A."/>
            <person name="Chen Y."/>
            <person name="Heitman J."/>
            <person name="Sun S."/>
            <person name="Springer D."/>
            <person name="Dromer F."/>
            <person name="Young S.K."/>
            <person name="Zeng Q."/>
            <person name="Gargeya S."/>
            <person name="Fitzgerald M."/>
            <person name="Abouelleil A."/>
            <person name="Alvarado L."/>
            <person name="Berlin A.M."/>
            <person name="Chapman S.B."/>
            <person name="Dewar J."/>
            <person name="Goldberg J."/>
            <person name="Griggs A."/>
            <person name="Gujja S."/>
            <person name="Hansen M."/>
            <person name="Howarth C."/>
            <person name="Imamovic A."/>
            <person name="Larimer J."/>
            <person name="McCowan C."/>
            <person name="Murphy C."/>
            <person name="Pearson M."/>
            <person name="Priest M."/>
            <person name="Roberts A."/>
            <person name="Saif S."/>
            <person name="Shea T."/>
            <person name="Sykes S."/>
            <person name="Wortman J."/>
            <person name="Nusbaum C."/>
            <person name="Birren B."/>
        </authorList>
    </citation>
    <scope>NUCLEOTIDE SEQUENCE [LARGE SCALE GENOMIC DNA]</scope>
    <source>
        <strain evidence="2">CBS 10118</strain>
    </source>
</reference>
<feature type="compositionally biased region" description="Basic residues" evidence="1">
    <location>
        <begin position="10"/>
        <end position="21"/>
    </location>
</feature>
<feature type="compositionally biased region" description="Basic and acidic residues" evidence="1">
    <location>
        <begin position="94"/>
        <end position="116"/>
    </location>
</feature>